<dbReference type="Proteomes" id="UP000676506">
    <property type="component" value="Chromosome 1"/>
</dbReference>
<feature type="region of interest" description="Disordered" evidence="1">
    <location>
        <begin position="114"/>
        <end position="147"/>
    </location>
</feature>
<keyword evidence="2" id="KW-0472">Membrane</keyword>
<evidence type="ECO:0000256" key="2">
    <source>
        <dbReference type="SAM" id="Phobius"/>
    </source>
</evidence>
<organism evidence="3 4">
    <name type="scientific">Chloracidobacterium validum</name>
    <dbReference type="NCBI Taxonomy" id="2821543"/>
    <lineage>
        <taxon>Bacteria</taxon>
        <taxon>Pseudomonadati</taxon>
        <taxon>Acidobacteriota</taxon>
        <taxon>Terriglobia</taxon>
        <taxon>Terriglobales</taxon>
        <taxon>Acidobacteriaceae</taxon>
        <taxon>Chloracidobacterium</taxon>
    </lineage>
</organism>
<dbReference type="Gene3D" id="3.10.450.50">
    <property type="match status" value="1"/>
</dbReference>
<reference evidence="3 4" key="1">
    <citation type="submission" date="2021-03" db="EMBL/GenBank/DDBJ databases">
        <title>Genomic and phenotypic characterization of Chloracidobacterium isolates provides evidence for multiple species.</title>
        <authorList>
            <person name="Saini M.K."/>
            <person name="Costas A.M.G."/>
            <person name="Tank M."/>
            <person name="Bryant D.A."/>
        </authorList>
    </citation>
    <scope>NUCLEOTIDE SEQUENCE [LARGE SCALE GENOMIC DNA]</scope>
    <source>
        <strain evidence="3 4">BV2-C</strain>
    </source>
</reference>
<sequence length="385" mass="42734">MSLSEPKEIALAAPVRARELYQQYSSKLIRVHFDYNSHCFLKNERGLFYAYPVGNPPAHYQVIPSWGRFGVAGDFIHWFSGIFDCDHPRGGEIWVHLPAIADAEGKLIRKGRLAIDPAPNPSKESNAPPLVSSPAPEPAQTPVETSPVRRMPPVRVATDANVVVLPLPPNASKVPHAQSSSKSSAAKRLRRHLLLWPFILVVILIVRILPWKVFFDPAHSLKSPKKTVTQVRSSYPNQPQGQRQTDQEALQAVLNGLALTFSQSDPANYATYFNATLSPYYGRRTATVEQVVGDMQSLTNAYEGLVMTLGNFQIQVNTRSQSATVITDQRLTGKHRTTGEGLDSTTRIAYRFVKLRGYWVVAGMQVVAPDTRARPKSRTSKATSR</sequence>
<dbReference type="RefSeq" id="WP_211428510.1">
    <property type="nucleotide sequence ID" value="NZ_CP072648.1"/>
</dbReference>
<evidence type="ECO:0000256" key="1">
    <source>
        <dbReference type="SAM" id="MobiDB-lite"/>
    </source>
</evidence>
<feature type="compositionally biased region" description="Polar residues" evidence="1">
    <location>
        <begin position="226"/>
        <end position="246"/>
    </location>
</feature>
<dbReference type="SUPFAM" id="SSF54427">
    <property type="entry name" value="NTF2-like"/>
    <property type="match status" value="1"/>
</dbReference>
<dbReference type="InterPro" id="IPR032710">
    <property type="entry name" value="NTF2-like_dom_sf"/>
</dbReference>
<keyword evidence="4" id="KW-1185">Reference proteome</keyword>
<evidence type="ECO:0000313" key="3">
    <source>
        <dbReference type="EMBL" id="QUW02619.1"/>
    </source>
</evidence>
<name>A0ABX8B6M5_9BACT</name>
<feature type="transmembrane region" description="Helical" evidence="2">
    <location>
        <begin position="193"/>
        <end position="214"/>
    </location>
</feature>
<proteinExistence type="predicted"/>
<keyword evidence="2" id="KW-1133">Transmembrane helix</keyword>
<dbReference type="EMBL" id="CP072648">
    <property type="protein sequence ID" value="QUW02619.1"/>
    <property type="molecule type" value="Genomic_DNA"/>
</dbReference>
<feature type="region of interest" description="Disordered" evidence="1">
    <location>
        <begin position="225"/>
        <end position="246"/>
    </location>
</feature>
<gene>
    <name evidence="3" type="ORF">J8C06_09760</name>
</gene>
<keyword evidence="2" id="KW-0812">Transmembrane</keyword>
<evidence type="ECO:0000313" key="4">
    <source>
        <dbReference type="Proteomes" id="UP000676506"/>
    </source>
</evidence>
<evidence type="ECO:0008006" key="5">
    <source>
        <dbReference type="Google" id="ProtNLM"/>
    </source>
</evidence>
<accession>A0ABX8B6M5</accession>
<protein>
    <recommendedName>
        <fullName evidence="5">DUF4440 domain-containing protein</fullName>
    </recommendedName>
</protein>